<keyword evidence="4" id="KW-1185">Reference proteome</keyword>
<dbReference type="RefSeq" id="WP_311535526.1">
    <property type="nucleotide sequence ID" value="NZ_JAVRHQ010000018.1"/>
</dbReference>
<accession>A0ABU3CC41</accession>
<reference evidence="3 4" key="1">
    <citation type="submission" date="2023-09" db="EMBL/GenBank/DDBJ databases">
        <authorList>
            <person name="Rey-Velasco X."/>
        </authorList>
    </citation>
    <scope>NUCLEOTIDE SEQUENCE [LARGE SCALE GENOMIC DNA]</scope>
    <source>
        <strain evidence="3 4">F363</strain>
    </source>
</reference>
<evidence type="ECO:0000259" key="2">
    <source>
        <dbReference type="Pfam" id="PF13476"/>
    </source>
</evidence>
<dbReference type="InterPro" id="IPR038729">
    <property type="entry name" value="Rad50/SbcC_AAA"/>
</dbReference>
<dbReference type="PANTHER" id="PTHR32114:SF2">
    <property type="entry name" value="ABC TRANSPORTER ABCH.3"/>
    <property type="match status" value="1"/>
</dbReference>
<protein>
    <submittedName>
        <fullName evidence="3">AAA family ATPase</fullName>
    </submittedName>
</protein>
<comment type="caution">
    <text evidence="3">The sequence shown here is derived from an EMBL/GenBank/DDBJ whole genome shotgun (WGS) entry which is preliminary data.</text>
</comment>
<evidence type="ECO:0000256" key="1">
    <source>
        <dbReference type="SAM" id="Coils"/>
    </source>
</evidence>
<feature type="coiled-coil region" evidence="1">
    <location>
        <begin position="194"/>
        <end position="282"/>
    </location>
</feature>
<dbReference type="InterPro" id="IPR027417">
    <property type="entry name" value="P-loop_NTPase"/>
</dbReference>
<dbReference type="SUPFAM" id="SSF52540">
    <property type="entry name" value="P-loop containing nucleoside triphosphate hydrolases"/>
    <property type="match status" value="1"/>
</dbReference>
<dbReference type="EMBL" id="JAVRHQ010000018">
    <property type="protein sequence ID" value="MDT0643907.1"/>
    <property type="molecule type" value="Genomic_DNA"/>
</dbReference>
<sequence length="1009" mass="116335">MKILKIEFQNINSLKGTHHIDFTAAPFTASSLFAITGPTGSGKSTILDVISLALFNQVPRLGKISKGEIISKGAILTRNQKEAFARVTYQSKSGIFASQWSISTNRNNNLRDYEMEIADVTANTVQDLKKSDVPAKNEELIGLNYDQFIKAVLLAQGEFAQFLRAKKDERGELLEKITGTGIYRQLGIRAFEKNREANRDIESQQNEIKIIEQNLLEEEKLKEHNKQFEQKNLACENFEKEIGTLQKAIELKEHIEKQQQEIRRLEKQKSQADEQLKTFEKEHGFPLKQHEKVQDFSDELRSWNLLKIEMEKLENEFSNNKKRAAENSAEIEKLQSRVSTFIKEEVAAKDLEQKLQLFQNKVVETETKKQNRQNEYKIRRSEFLSETKDLPFQLNERNLQENETELRELQHKIFRKAEDLKESLSGLDLENPQKLKEQLQQKLKLAREATRDFFSIEKTSEEKEKLKLEKGKLEPQLETLPGELKDAEQQVKLYKSRLENLNLQKENQLLRASLEEHRHNLKEGEACPLCGATQHPFAEGLPEKDPAQDRQIKETEALLQEWNQKLHAYNLNFKNITDRLKELEENSRQLEKAADEQQAKFAEKYAALPKAENYAGWEKSCNSIEQQLEFLEDYLQTQKQSESVAAGLPLLKNLQEILEEGKQLKEQLSQLYSGDNIQRDCRQLQTTWINLRAEQKNYRERAKEIAKASEEKRALKERLQNDLASKITEKGFPNTAEAFAALMPDAECNALRTEKANIQKQIDHSAATLKLLHSQLETAKKMDVEKEKNMLHTELEEKKEKFKNISDECKEIHRLLKNHEENLERLTQLKNQIAEKEKETRRWRLLNELIGDSRGKNFNDFAQDLSLTQLLRLANVRLKDLSDRYSIDKPAEDEDDGLVAIDEHMGGQRRSVKTLSGGETFILSLSMALALSDLASKNVEINSLFIDEGFGTLDPETLDQTLDTLEKLQAESSKTIGIISHVDSLKERIATQIQLKRNGQGYSSLEVRG</sequence>
<gene>
    <name evidence="3" type="ORF">RM553_13800</name>
</gene>
<dbReference type="Proteomes" id="UP001262889">
    <property type="component" value="Unassembled WGS sequence"/>
</dbReference>
<dbReference type="Pfam" id="PF13558">
    <property type="entry name" value="SbcC_Walker_B"/>
    <property type="match status" value="1"/>
</dbReference>
<feature type="domain" description="Rad50/SbcC-type AAA" evidence="2">
    <location>
        <begin position="5"/>
        <end position="242"/>
    </location>
</feature>
<evidence type="ECO:0000313" key="4">
    <source>
        <dbReference type="Proteomes" id="UP001262889"/>
    </source>
</evidence>
<dbReference type="Pfam" id="PF13476">
    <property type="entry name" value="AAA_23"/>
    <property type="match status" value="1"/>
</dbReference>
<evidence type="ECO:0000313" key="3">
    <source>
        <dbReference type="EMBL" id="MDT0643907.1"/>
    </source>
</evidence>
<feature type="coiled-coil region" evidence="1">
    <location>
        <begin position="552"/>
        <end position="725"/>
    </location>
</feature>
<organism evidence="3 4">
    <name type="scientific">Autumnicola tepida</name>
    <dbReference type="NCBI Taxonomy" id="3075595"/>
    <lineage>
        <taxon>Bacteria</taxon>
        <taxon>Pseudomonadati</taxon>
        <taxon>Bacteroidota</taxon>
        <taxon>Flavobacteriia</taxon>
        <taxon>Flavobacteriales</taxon>
        <taxon>Flavobacteriaceae</taxon>
        <taxon>Autumnicola</taxon>
    </lineage>
</organism>
<dbReference type="PANTHER" id="PTHR32114">
    <property type="entry name" value="ABC TRANSPORTER ABCH.3"/>
    <property type="match status" value="1"/>
</dbReference>
<keyword evidence="1" id="KW-0175">Coiled coil</keyword>
<feature type="coiled-coil region" evidence="1">
    <location>
        <begin position="310"/>
        <end position="449"/>
    </location>
</feature>
<feature type="coiled-coil region" evidence="1">
    <location>
        <begin position="781"/>
        <end position="846"/>
    </location>
</feature>
<name>A0ABU3CC41_9FLAO</name>
<proteinExistence type="predicted"/>
<dbReference type="Gene3D" id="3.40.50.300">
    <property type="entry name" value="P-loop containing nucleotide triphosphate hydrolases"/>
    <property type="match status" value="2"/>
</dbReference>
<feature type="coiled-coil region" evidence="1">
    <location>
        <begin position="484"/>
        <end position="520"/>
    </location>
</feature>